<gene>
    <name evidence="2" type="ORF">AQ490_22360</name>
</gene>
<reference evidence="2 3" key="1">
    <citation type="submission" date="2015-10" db="EMBL/GenBank/DDBJ databases">
        <title>Draft genome sequence of pyrrolomycin-producing Streptomyces vitaminophilus.</title>
        <authorList>
            <person name="Graham D.E."/>
            <person name="Mahan K.M."/>
            <person name="Klingeman D.M."/>
            <person name="Hettich R.L."/>
            <person name="Parry R.J."/>
        </authorList>
    </citation>
    <scope>NUCLEOTIDE SEQUENCE [LARGE SCALE GENOMIC DNA]</scope>
    <source>
        <strain evidence="2 3">ATCC 31673</strain>
    </source>
</reference>
<dbReference type="RefSeq" id="WP_018384808.1">
    <property type="nucleotide sequence ID" value="NZ_LLZU01000016.1"/>
</dbReference>
<feature type="region of interest" description="Disordered" evidence="1">
    <location>
        <begin position="1"/>
        <end position="39"/>
    </location>
</feature>
<dbReference type="Proteomes" id="UP000050867">
    <property type="component" value="Unassembled WGS sequence"/>
</dbReference>
<comment type="caution">
    <text evidence="2">The sequence shown here is derived from an EMBL/GenBank/DDBJ whole genome shotgun (WGS) entry which is preliminary data.</text>
</comment>
<dbReference type="eggNOG" id="ENOG50321A5">
    <property type="taxonomic scope" value="Bacteria"/>
</dbReference>
<protein>
    <recommendedName>
        <fullName evidence="4">PLAT domain-containing protein</fullName>
    </recommendedName>
</protein>
<name>A0A0T6LT77_WENVI</name>
<evidence type="ECO:0008006" key="4">
    <source>
        <dbReference type="Google" id="ProtNLM"/>
    </source>
</evidence>
<feature type="compositionally biased region" description="Basic and acidic residues" evidence="1">
    <location>
        <begin position="14"/>
        <end position="28"/>
    </location>
</feature>
<evidence type="ECO:0000313" key="3">
    <source>
        <dbReference type="Proteomes" id="UP000050867"/>
    </source>
</evidence>
<keyword evidence="3" id="KW-1185">Reference proteome</keyword>
<organism evidence="2 3">
    <name type="scientific">Wenjunlia vitaminophila</name>
    <name type="common">Streptomyces vitaminophilus</name>
    <dbReference type="NCBI Taxonomy" id="76728"/>
    <lineage>
        <taxon>Bacteria</taxon>
        <taxon>Bacillati</taxon>
        <taxon>Actinomycetota</taxon>
        <taxon>Actinomycetes</taxon>
        <taxon>Kitasatosporales</taxon>
        <taxon>Streptomycetaceae</taxon>
        <taxon>Wenjunlia</taxon>
    </lineage>
</organism>
<evidence type="ECO:0000313" key="2">
    <source>
        <dbReference type="EMBL" id="KRV49055.1"/>
    </source>
</evidence>
<proteinExistence type="predicted"/>
<evidence type="ECO:0000256" key="1">
    <source>
        <dbReference type="SAM" id="MobiDB-lite"/>
    </source>
</evidence>
<accession>A0A0T6LT77</accession>
<dbReference type="AlphaFoldDB" id="A0A0T6LT77"/>
<dbReference type="EMBL" id="LLZU01000016">
    <property type="protein sequence ID" value="KRV49055.1"/>
    <property type="molecule type" value="Genomic_DNA"/>
</dbReference>
<sequence length="171" mass="18760">MTNQSHVDPPPAPTDEREQLGERARGVNEDGCQEGPCTDRQPTLYRADLFTLTGDGDNKDHDTGIYITVKTRDDRTLLASINNADSSGKDMTTYNDDSHHIVPLVVEAPGATKSNCDGFKVRMWIKTNGNDTWTIDDARVTLFFSDGTTLVAEKLGFSLTDDGDSVEFCSP</sequence>